<dbReference type="Gene3D" id="3.30.720.120">
    <property type="match status" value="1"/>
</dbReference>
<protein>
    <submittedName>
        <fullName evidence="2">Glyoxalase-like domain protein</fullName>
    </submittedName>
</protein>
<dbReference type="PANTHER" id="PTHR34109">
    <property type="entry name" value="BNAUNNG04460D PROTEIN-RELATED"/>
    <property type="match status" value="1"/>
</dbReference>
<dbReference type="CDD" id="cd07246">
    <property type="entry name" value="VOC_like"/>
    <property type="match status" value="1"/>
</dbReference>
<dbReference type="AlphaFoldDB" id="A0A0W0TSQ8"/>
<dbReference type="Proteomes" id="UP000054773">
    <property type="component" value="Unassembled WGS sequence"/>
</dbReference>
<keyword evidence="3" id="KW-1185">Reference proteome</keyword>
<evidence type="ECO:0000313" key="3">
    <source>
        <dbReference type="Proteomes" id="UP000054773"/>
    </source>
</evidence>
<dbReference type="PATRIC" id="fig|448.7.peg.850"/>
<dbReference type="EMBL" id="LNYA01000018">
    <property type="protein sequence ID" value="KTC98649.1"/>
    <property type="molecule type" value="Genomic_DNA"/>
</dbReference>
<dbReference type="InterPro" id="IPR029068">
    <property type="entry name" value="Glyas_Bleomycin-R_OHBP_Dase"/>
</dbReference>
<organism evidence="2 3">
    <name type="scientific">Legionella erythra</name>
    <dbReference type="NCBI Taxonomy" id="448"/>
    <lineage>
        <taxon>Bacteria</taxon>
        <taxon>Pseudomonadati</taxon>
        <taxon>Pseudomonadota</taxon>
        <taxon>Gammaproteobacteria</taxon>
        <taxon>Legionellales</taxon>
        <taxon>Legionellaceae</taxon>
        <taxon>Legionella</taxon>
    </lineage>
</organism>
<dbReference type="OrthoDB" id="9795306at2"/>
<dbReference type="SUPFAM" id="SSF54593">
    <property type="entry name" value="Glyoxalase/Bleomycin resistance protein/Dihydroxybiphenyl dioxygenase"/>
    <property type="match status" value="1"/>
</dbReference>
<gene>
    <name evidence="2" type="ORF">Lery_0813</name>
</gene>
<accession>A0A0W0TSQ8</accession>
<feature type="domain" description="VOC" evidence="1">
    <location>
        <begin position="11"/>
        <end position="136"/>
    </location>
</feature>
<evidence type="ECO:0000259" key="1">
    <source>
        <dbReference type="PROSITE" id="PS51819"/>
    </source>
</evidence>
<dbReference type="Gene3D" id="3.30.720.110">
    <property type="match status" value="1"/>
</dbReference>
<evidence type="ECO:0000313" key="2">
    <source>
        <dbReference type="EMBL" id="KTC98649.1"/>
    </source>
</evidence>
<name>A0A0W0TSQ8_LEGER</name>
<reference evidence="2 3" key="1">
    <citation type="submission" date="2015-11" db="EMBL/GenBank/DDBJ databases">
        <title>Genomic analysis of 38 Legionella species identifies large and diverse effector repertoires.</title>
        <authorList>
            <person name="Burstein D."/>
            <person name="Amaro F."/>
            <person name="Zusman T."/>
            <person name="Lifshitz Z."/>
            <person name="Cohen O."/>
            <person name="Gilbert J.A."/>
            <person name="Pupko T."/>
            <person name="Shuman H.A."/>
            <person name="Segal G."/>
        </authorList>
    </citation>
    <scope>NUCLEOTIDE SEQUENCE [LARGE SCALE GENOMIC DNA]</scope>
    <source>
        <strain evidence="2 3">SE-32A-C8</strain>
    </source>
</reference>
<dbReference type="STRING" id="448.Lery_0813"/>
<dbReference type="Pfam" id="PF00903">
    <property type="entry name" value="Glyoxalase"/>
    <property type="match status" value="1"/>
</dbReference>
<dbReference type="InterPro" id="IPR004360">
    <property type="entry name" value="Glyas_Fos-R_dOase_dom"/>
</dbReference>
<sequence>MTNQVSAAPEGYSTITPYLIVDNASRAIDFYKQVFGAVDVMRLDNPDGKVGHAELKIGDSKIMLADECPEMEIHAPDNYGGSPVGIHIYVHNVDDTMGEAIKAGGTLCREVADQFYGARSGAFKDPFGHTWYVATHVEDVSEDEVRRRAAALFAKQ</sequence>
<dbReference type="PROSITE" id="PS51819">
    <property type="entry name" value="VOC"/>
    <property type="match status" value="1"/>
</dbReference>
<comment type="caution">
    <text evidence="2">The sequence shown here is derived from an EMBL/GenBank/DDBJ whole genome shotgun (WGS) entry which is preliminary data.</text>
</comment>
<dbReference type="RefSeq" id="WP_058525982.1">
    <property type="nucleotide sequence ID" value="NZ_CAAAHY010000008.1"/>
</dbReference>
<proteinExistence type="predicted"/>
<dbReference type="PANTHER" id="PTHR34109:SF1">
    <property type="entry name" value="VOC DOMAIN-CONTAINING PROTEIN"/>
    <property type="match status" value="1"/>
</dbReference>
<dbReference type="InterPro" id="IPR037523">
    <property type="entry name" value="VOC_core"/>
</dbReference>